<dbReference type="Proteomes" id="UP000793456">
    <property type="component" value="Chromosome VI"/>
</dbReference>
<sequence>MAAPLIETCHVACCANRTPHVVSWSRGGTIAFGTCNSVALYDPQERRVVALLNGHTGRVNTVRWIHRQDCALESHLVSGGSDNRLIVWEAKNGKFIQSVECKGHTGPVCAVDAIYVEDSKILLASTASDSTVRLWLCSETKEAECLHTLSFGSGFMMDVSLALLPGSRGGELLLASCSQDCLIRVWRLCAKSGTDTRAEDDHTIIKMKEDVFEVKETDMSLVFAVSLETVLAGHENWVYGIHWQPPFNKDGELQQPLSLLSASMDKTMILWAPEEGSGVWVEQVRVGEVGGNTLGFYGCQMSPDGSMIMAHAFHGALHLWCKDQDNEGEWRPGVVISGHFNALQDLSWDPEGEFILSVGSDKTTRLFTPWRKQDTKQETWHEISRPQIHGYDMQCLAMVGRFQFVSGADEKVLRVFQAPRNFVENFANISGTSREKLLASSDSANLPEGASTPALGLSNKAVFQGDLVPKNSEEKEQFSSVSDQYQESYFHSLIMTEPPPEDHLLQNTLWPEVQKLYGHGFEMFCLASDSARTVVASACKVSLIRSRPEIILQSRS</sequence>
<reference evidence="1" key="1">
    <citation type="submission" date="2018-11" db="EMBL/GenBank/DDBJ databases">
        <title>The sequence and de novo assembly of Larimichthys crocea genome using PacBio and Hi-C technologies.</title>
        <authorList>
            <person name="Xu P."/>
            <person name="Chen B."/>
            <person name="Zhou Z."/>
            <person name="Ke Q."/>
            <person name="Wu Y."/>
            <person name="Bai H."/>
            <person name="Pu F."/>
        </authorList>
    </citation>
    <scope>NUCLEOTIDE SEQUENCE</scope>
    <source>
        <tissue evidence="1">Muscle</tissue>
    </source>
</reference>
<keyword evidence="2" id="KW-1185">Reference proteome</keyword>
<accession>A0ACD3RGI9</accession>
<dbReference type="EMBL" id="CM011679">
    <property type="protein sequence ID" value="TMS18584.1"/>
    <property type="molecule type" value="Genomic_DNA"/>
</dbReference>
<protein>
    <submittedName>
        <fullName evidence="1">Uncharacterized protein</fullName>
    </submittedName>
</protein>
<organism evidence="1 2">
    <name type="scientific">Larimichthys crocea</name>
    <name type="common">Large yellow croaker</name>
    <name type="synonym">Pseudosciaena crocea</name>
    <dbReference type="NCBI Taxonomy" id="215358"/>
    <lineage>
        <taxon>Eukaryota</taxon>
        <taxon>Metazoa</taxon>
        <taxon>Chordata</taxon>
        <taxon>Craniata</taxon>
        <taxon>Vertebrata</taxon>
        <taxon>Euteleostomi</taxon>
        <taxon>Actinopterygii</taxon>
        <taxon>Neopterygii</taxon>
        <taxon>Teleostei</taxon>
        <taxon>Neoteleostei</taxon>
        <taxon>Acanthomorphata</taxon>
        <taxon>Eupercaria</taxon>
        <taxon>Sciaenidae</taxon>
        <taxon>Larimichthys</taxon>
    </lineage>
</organism>
<name>A0ACD3RGI9_LARCR</name>
<proteinExistence type="predicted"/>
<evidence type="ECO:0000313" key="1">
    <source>
        <dbReference type="EMBL" id="TMS18584.1"/>
    </source>
</evidence>
<comment type="caution">
    <text evidence="1">The sequence shown here is derived from an EMBL/GenBank/DDBJ whole genome shotgun (WGS) entry which is preliminary data.</text>
</comment>
<gene>
    <name evidence="1" type="ORF">E3U43_010910</name>
</gene>
<evidence type="ECO:0000313" key="2">
    <source>
        <dbReference type="Proteomes" id="UP000793456"/>
    </source>
</evidence>